<keyword evidence="2" id="KW-0813">Transport</keyword>
<sequence>MTTTETLADLAQQVGGDRVEVSSLVPAGGDPHSYEPTPADAGRVAKADVTFTNHSCSRNSR</sequence>
<dbReference type="SUPFAM" id="SSF53807">
    <property type="entry name" value="Helical backbone' metal receptor"/>
    <property type="match status" value="1"/>
</dbReference>
<organism evidence="5 6">
    <name type="scientific">Tenggerimyces flavus</name>
    <dbReference type="NCBI Taxonomy" id="1708749"/>
    <lineage>
        <taxon>Bacteria</taxon>
        <taxon>Bacillati</taxon>
        <taxon>Actinomycetota</taxon>
        <taxon>Actinomycetes</taxon>
        <taxon>Propionibacteriales</taxon>
        <taxon>Nocardioidaceae</taxon>
        <taxon>Tenggerimyces</taxon>
    </lineage>
</organism>
<protein>
    <submittedName>
        <fullName evidence="5">Metal ABC transporter substrate-binding protein</fullName>
    </submittedName>
</protein>
<comment type="caution">
    <text evidence="5">The sequence shown here is derived from an EMBL/GenBank/DDBJ whole genome shotgun (WGS) entry which is preliminary data.</text>
</comment>
<accession>A0ABV7YJA2</accession>
<evidence type="ECO:0000256" key="3">
    <source>
        <dbReference type="ARBA" id="ARBA00022723"/>
    </source>
</evidence>
<reference evidence="6" key="1">
    <citation type="journal article" date="2019" name="Int. J. Syst. Evol. Microbiol.">
        <title>The Global Catalogue of Microorganisms (GCM) 10K type strain sequencing project: providing services to taxonomists for standard genome sequencing and annotation.</title>
        <authorList>
            <consortium name="The Broad Institute Genomics Platform"/>
            <consortium name="The Broad Institute Genome Sequencing Center for Infectious Disease"/>
            <person name="Wu L."/>
            <person name="Ma J."/>
        </authorList>
    </citation>
    <scope>NUCLEOTIDE SEQUENCE [LARGE SCALE GENOMIC DNA]</scope>
    <source>
        <strain evidence="6">CGMCC 4.7241</strain>
    </source>
</reference>
<comment type="subcellular location">
    <subcellularLocation>
        <location evidence="1">Cell envelope</location>
    </subcellularLocation>
</comment>
<dbReference type="Proteomes" id="UP001595699">
    <property type="component" value="Unassembled WGS sequence"/>
</dbReference>
<dbReference type="RefSeq" id="WP_307782618.1">
    <property type="nucleotide sequence ID" value="NZ_JAFBCM010000001.1"/>
</dbReference>
<dbReference type="PANTHER" id="PTHR42953:SF1">
    <property type="entry name" value="METAL-BINDING PROTEIN HI_0362-RELATED"/>
    <property type="match status" value="1"/>
</dbReference>
<dbReference type="InterPro" id="IPR050492">
    <property type="entry name" value="Bact_metal-bind_prot9"/>
</dbReference>
<keyword evidence="6" id="KW-1185">Reference proteome</keyword>
<dbReference type="Pfam" id="PF01297">
    <property type="entry name" value="ZnuA"/>
    <property type="match status" value="1"/>
</dbReference>
<evidence type="ECO:0000256" key="4">
    <source>
        <dbReference type="ARBA" id="ARBA00022729"/>
    </source>
</evidence>
<evidence type="ECO:0000313" key="6">
    <source>
        <dbReference type="Proteomes" id="UP001595699"/>
    </source>
</evidence>
<name>A0ABV7YJA2_9ACTN</name>
<keyword evidence="3" id="KW-0479">Metal-binding</keyword>
<evidence type="ECO:0000256" key="1">
    <source>
        <dbReference type="ARBA" id="ARBA00004196"/>
    </source>
</evidence>
<keyword evidence="4" id="KW-0732">Signal</keyword>
<evidence type="ECO:0000256" key="2">
    <source>
        <dbReference type="ARBA" id="ARBA00022448"/>
    </source>
</evidence>
<dbReference type="Gene3D" id="3.40.50.1980">
    <property type="entry name" value="Nitrogenase molybdenum iron protein domain"/>
    <property type="match status" value="1"/>
</dbReference>
<proteinExistence type="predicted"/>
<evidence type="ECO:0000313" key="5">
    <source>
        <dbReference type="EMBL" id="MFC3765386.1"/>
    </source>
</evidence>
<dbReference type="InterPro" id="IPR006127">
    <property type="entry name" value="ZnuA-like"/>
</dbReference>
<gene>
    <name evidence="5" type="ORF">ACFOUW_31450</name>
</gene>
<dbReference type="EMBL" id="JBHRZH010000037">
    <property type="protein sequence ID" value="MFC3765386.1"/>
    <property type="molecule type" value="Genomic_DNA"/>
</dbReference>
<dbReference type="PANTHER" id="PTHR42953">
    <property type="entry name" value="HIGH-AFFINITY ZINC UPTAKE SYSTEM PROTEIN ZNUA-RELATED"/>
    <property type="match status" value="1"/>
</dbReference>